<evidence type="ECO:0000259" key="1">
    <source>
        <dbReference type="Pfam" id="PF01458"/>
    </source>
</evidence>
<feature type="domain" description="SUF system FeS cluster assembly SufBD core" evidence="1">
    <location>
        <begin position="163"/>
        <end position="382"/>
    </location>
</feature>
<gene>
    <name evidence="2" type="ORF">COB21_02525</name>
</gene>
<dbReference type="InterPro" id="IPR055346">
    <property type="entry name" value="Fe-S_cluster_assembly_SufBD"/>
</dbReference>
<reference evidence="3" key="1">
    <citation type="submission" date="2017-08" db="EMBL/GenBank/DDBJ databases">
        <title>A dynamic microbial community with high functional redundancy inhabits the cold, oxic subseafloor aquifer.</title>
        <authorList>
            <person name="Tully B.J."/>
            <person name="Wheat C.G."/>
            <person name="Glazer B.T."/>
            <person name="Huber J.A."/>
        </authorList>
    </citation>
    <scope>NUCLEOTIDE SEQUENCE [LARGE SCALE GENOMIC DNA]</scope>
</reference>
<evidence type="ECO:0000313" key="3">
    <source>
        <dbReference type="Proteomes" id="UP000218775"/>
    </source>
</evidence>
<dbReference type="InterPro" id="IPR000825">
    <property type="entry name" value="SUF_FeS_clus_asmbl_SufBD_core"/>
</dbReference>
<sequence>MSCIAEKGKESIDKELENLYAQGLGQSLERFPLKKVMQTAWQEIFFGDTASFSSNKRLDLMREKECYRAVFCNGYFLAEESFLPDSVNVYAWKEAKELFAGWRAMLSSRCEKLASFAFGSIGKGFEEKGAIIHVQEGAKIEKPLYLLYLTDPKRENNLEAFSIEVMVGSNAAVSFISEYPEISNTAWINGQVKISIEKEGRCTWLEQVVDSSILKTQSLSVLVKEDARFDGVSLSSGSSRGEYTQVQGVLEGKRSFGSFRSLSLLKEGQSHWQEVAFYHQGEATESHQLIKTVVSDKAFSSFAGCIDVSKEAQQTDAYQLNENILLGERGVVFSCPGLEIRADDVKASHGCTISKLDKGALFYLMSRGVDARAAERLLLEGFCMAFLKQAEISTEQEAFAAFVRGFLL</sequence>
<dbReference type="AlphaFoldDB" id="A0A2A4X728"/>
<comment type="caution">
    <text evidence="2">The sequence shown here is derived from an EMBL/GenBank/DDBJ whole genome shotgun (WGS) entry which is preliminary data.</text>
</comment>
<organism evidence="2 3">
    <name type="scientific">Aerophobetes bacterium</name>
    <dbReference type="NCBI Taxonomy" id="2030807"/>
    <lineage>
        <taxon>Bacteria</taxon>
        <taxon>Candidatus Aerophobota</taxon>
    </lineage>
</organism>
<dbReference type="Proteomes" id="UP000218775">
    <property type="component" value="Unassembled WGS sequence"/>
</dbReference>
<proteinExistence type="predicted"/>
<protein>
    <recommendedName>
        <fullName evidence="1">SUF system FeS cluster assembly SufBD core domain-containing protein</fullName>
    </recommendedName>
</protein>
<accession>A0A2A4X728</accession>
<dbReference type="GO" id="GO:0016226">
    <property type="term" value="P:iron-sulfur cluster assembly"/>
    <property type="evidence" value="ECO:0007669"/>
    <property type="project" value="InterPro"/>
</dbReference>
<dbReference type="Pfam" id="PF01458">
    <property type="entry name" value="SUFBD_core"/>
    <property type="match status" value="1"/>
</dbReference>
<dbReference type="PANTHER" id="PTHR43575:SF1">
    <property type="entry name" value="PROTEIN ABCI7, CHLOROPLASTIC"/>
    <property type="match status" value="1"/>
</dbReference>
<name>A0A2A4X728_UNCAE</name>
<evidence type="ECO:0000313" key="2">
    <source>
        <dbReference type="EMBL" id="PCI77847.1"/>
    </source>
</evidence>
<dbReference type="InterPro" id="IPR037284">
    <property type="entry name" value="SUF_FeS_clus_asmbl_SufBD_sf"/>
</dbReference>
<dbReference type="PANTHER" id="PTHR43575">
    <property type="entry name" value="PROTEIN ABCI7, CHLOROPLASTIC"/>
    <property type="match status" value="1"/>
</dbReference>
<dbReference type="EMBL" id="NVUK01000012">
    <property type="protein sequence ID" value="PCI77847.1"/>
    <property type="molecule type" value="Genomic_DNA"/>
</dbReference>
<dbReference type="SUPFAM" id="SSF101960">
    <property type="entry name" value="Stabilizer of iron transporter SufD"/>
    <property type="match status" value="1"/>
</dbReference>